<organism evidence="3 4">
    <name type="scientific">Dasania phycosphaerae</name>
    <dbReference type="NCBI Taxonomy" id="2950436"/>
    <lineage>
        <taxon>Bacteria</taxon>
        <taxon>Pseudomonadati</taxon>
        <taxon>Pseudomonadota</taxon>
        <taxon>Gammaproteobacteria</taxon>
        <taxon>Cellvibrionales</taxon>
        <taxon>Spongiibacteraceae</taxon>
        <taxon>Dasania</taxon>
    </lineage>
</organism>
<name>A0A9J6RJ86_9GAMM</name>
<feature type="signal peptide" evidence="1">
    <location>
        <begin position="1"/>
        <end position="19"/>
    </location>
</feature>
<feature type="chain" id="PRO_5039943623" evidence="1">
    <location>
        <begin position="20"/>
        <end position="192"/>
    </location>
</feature>
<accession>A0A9J6RJ86</accession>
<proteinExistence type="predicted"/>
<protein>
    <submittedName>
        <fullName evidence="3">PEP-CTERM sorting domain-containing protein</fullName>
    </submittedName>
</protein>
<evidence type="ECO:0000256" key="1">
    <source>
        <dbReference type="SAM" id="SignalP"/>
    </source>
</evidence>
<dbReference type="Proteomes" id="UP001069090">
    <property type="component" value="Unassembled WGS sequence"/>
</dbReference>
<keyword evidence="4" id="KW-1185">Reference proteome</keyword>
<feature type="domain" description="Ice-binding protein C-terminal" evidence="2">
    <location>
        <begin position="171"/>
        <end position="190"/>
    </location>
</feature>
<dbReference type="InterPro" id="IPR013424">
    <property type="entry name" value="Ice-binding_C"/>
</dbReference>
<dbReference type="EMBL" id="JAPTGG010000003">
    <property type="protein sequence ID" value="MCZ0864433.1"/>
    <property type="molecule type" value="Genomic_DNA"/>
</dbReference>
<comment type="caution">
    <text evidence="3">The sequence shown here is derived from an EMBL/GenBank/DDBJ whole genome shotgun (WGS) entry which is preliminary data.</text>
</comment>
<evidence type="ECO:0000313" key="3">
    <source>
        <dbReference type="EMBL" id="MCZ0864433.1"/>
    </source>
</evidence>
<evidence type="ECO:0000259" key="2">
    <source>
        <dbReference type="Pfam" id="PF07589"/>
    </source>
</evidence>
<reference evidence="3 4" key="1">
    <citation type="submission" date="2022-12" db="EMBL/GenBank/DDBJ databases">
        <title>Dasania phycosphaerae sp. nov., isolated from particulate material of the south coast of Korea.</title>
        <authorList>
            <person name="Jiang Y."/>
        </authorList>
    </citation>
    <scope>NUCLEOTIDE SEQUENCE [LARGE SCALE GENOMIC DNA]</scope>
    <source>
        <strain evidence="3 4">GY-19</strain>
    </source>
</reference>
<gene>
    <name evidence="3" type="ORF">O0V09_04440</name>
</gene>
<dbReference type="RefSeq" id="WP_258330589.1">
    <property type="nucleotide sequence ID" value="NZ_JAPTGG010000003.1"/>
</dbReference>
<evidence type="ECO:0000313" key="4">
    <source>
        <dbReference type="Proteomes" id="UP001069090"/>
    </source>
</evidence>
<dbReference type="Pfam" id="PF07589">
    <property type="entry name" value="PEP-CTERM"/>
    <property type="match status" value="1"/>
</dbReference>
<sequence length="192" mass="20062">MKNLILAILTSFTAMTANAALIEIYESNTGIGNIAQAQAVIDNAAAADTTADSDTIFFSDVGHHGAPAFPGAHHTTFVLKASGLIDTSNYSALWISHDDGIDVDVNGNDFYTYNGNTALRGSGWLSLGADAGLQSFDLLFWEHGGAASVLVYGWLRDTNSYEVAKVATVAEPGSIALLALGLIGLGVARRKA</sequence>
<dbReference type="AlphaFoldDB" id="A0A9J6RJ86"/>
<dbReference type="NCBIfam" id="TIGR02595">
    <property type="entry name" value="PEP_CTERM"/>
    <property type="match status" value="1"/>
</dbReference>
<keyword evidence="1" id="KW-0732">Signal</keyword>